<accession>A0A9R0YZ85</accession>
<feature type="transmembrane region" description="Helical" evidence="1">
    <location>
        <begin position="57"/>
        <end position="77"/>
    </location>
</feature>
<dbReference type="EMBL" id="LT934122">
    <property type="protein sequence ID" value="VAI63192.1"/>
    <property type="molecule type" value="Genomic_DNA"/>
</dbReference>
<feature type="transmembrane region" description="Helical" evidence="1">
    <location>
        <begin position="350"/>
        <end position="375"/>
    </location>
</feature>
<feature type="transmembrane region" description="Helical" evidence="1">
    <location>
        <begin position="402"/>
        <end position="424"/>
    </location>
</feature>
<dbReference type="Pfam" id="PF13968">
    <property type="entry name" value="DUF4220"/>
    <property type="match status" value="1"/>
</dbReference>
<dbReference type="Pfam" id="PF04578">
    <property type="entry name" value="DUF594"/>
    <property type="match status" value="1"/>
</dbReference>
<evidence type="ECO:0000259" key="2">
    <source>
        <dbReference type="Pfam" id="PF13968"/>
    </source>
</evidence>
<feature type="domain" description="DUF4220" evidence="2">
    <location>
        <begin position="109"/>
        <end position="485"/>
    </location>
</feature>
<proteinExistence type="predicted"/>
<feature type="transmembrane region" description="Helical" evidence="1">
    <location>
        <begin position="25"/>
        <end position="45"/>
    </location>
</feature>
<dbReference type="Proteomes" id="UP000324705">
    <property type="component" value="Chromosome 6B"/>
</dbReference>
<keyword evidence="1" id="KW-1133">Transmembrane helix</keyword>
<feature type="transmembrane region" description="Helical" evidence="1">
    <location>
        <begin position="168"/>
        <end position="190"/>
    </location>
</feature>
<keyword evidence="4" id="KW-1185">Reference proteome</keyword>
<protein>
    <recommendedName>
        <fullName evidence="2">DUF4220 domain-containing protein</fullName>
    </recommendedName>
</protein>
<name>A0A9R0YZ85_TRITD</name>
<keyword evidence="1" id="KW-0812">Transmembrane</keyword>
<organism evidence="3 4">
    <name type="scientific">Triticum turgidum subsp. durum</name>
    <name type="common">Durum wheat</name>
    <name type="synonym">Triticum durum</name>
    <dbReference type="NCBI Taxonomy" id="4567"/>
    <lineage>
        <taxon>Eukaryota</taxon>
        <taxon>Viridiplantae</taxon>
        <taxon>Streptophyta</taxon>
        <taxon>Embryophyta</taxon>
        <taxon>Tracheophyta</taxon>
        <taxon>Spermatophyta</taxon>
        <taxon>Magnoliopsida</taxon>
        <taxon>Liliopsida</taxon>
        <taxon>Poales</taxon>
        <taxon>Poaceae</taxon>
        <taxon>BOP clade</taxon>
        <taxon>Pooideae</taxon>
        <taxon>Triticodae</taxon>
        <taxon>Triticeae</taxon>
        <taxon>Triticinae</taxon>
        <taxon>Triticum</taxon>
    </lineage>
</organism>
<evidence type="ECO:0000313" key="4">
    <source>
        <dbReference type="Proteomes" id="UP000324705"/>
    </source>
</evidence>
<feature type="transmembrane region" description="Helical" evidence="1">
    <location>
        <begin position="141"/>
        <end position="162"/>
    </location>
</feature>
<reference evidence="3 4" key="1">
    <citation type="submission" date="2017-09" db="EMBL/GenBank/DDBJ databases">
        <authorList>
            <consortium name="International Durum Wheat Genome Sequencing Consortium (IDWGSC)"/>
            <person name="Milanesi L."/>
        </authorList>
    </citation>
    <scope>NUCLEOTIDE SEQUENCE [LARGE SCALE GENOMIC DNA]</scope>
    <source>
        <strain evidence="4">cv. Svevo</strain>
    </source>
</reference>
<dbReference type="InterPro" id="IPR025315">
    <property type="entry name" value="DUF4220"/>
</dbReference>
<keyword evidence="1" id="KW-0472">Membrane</keyword>
<dbReference type="OMA" id="YAWYIAT"/>
<dbReference type="AlphaFoldDB" id="A0A9R0YZ85"/>
<dbReference type="InterPro" id="IPR007658">
    <property type="entry name" value="DUF594"/>
</dbReference>
<dbReference type="Gramene" id="TRITD6Bv1G221450.1">
    <property type="protein sequence ID" value="TRITD6Bv1G221450.1"/>
    <property type="gene ID" value="TRITD6Bv1G221450"/>
</dbReference>
<sequence length="745" mass="83465">MDKDCPGDPWQCFTKRVGERLRGQIFRVNALMVVMGILMGFMVGIGTYGHRYRHIPLIRFLFLAATTLFLPIVSYIVSSSDLDNYKSTTIWTETIVVVNCSAGAHIIYVLIWTALVLNVGINTTALVAADAREGRSIPPNMTLLIQAMWTSYLGIHICIVSGPPPEVILFLLGPFGVIFAKLVLKCYAWYIATQSLAFGRNARLIVGYMEQLASEHMPPLIVTGEHTMQIQEKPCGYQLKSMSYRLRDDMYHKGLVTFDKVWQLNDTLLRSKSPQLKELCFSFALFKLLRCRIARYTITEVGFIKGSNFLRQILLEDNDGERVLAVIAHELSFLHDYYYSSLPIIYSKSWLPIVSGSISLVSICYCLLAIIFIAAQGNVSEIGQIICDAYGNAFSNSDADSISFGSIYFDIIPLYILAALVILAEVRDIAFYIRSNWMKVALICQYVKHGSWRQSATIQRCVGCVLRSKGKLIRNWEDKMGQSLILVLHPSKTPMALLRHLIHLSGQNTKIPSAVKSAIVGALRKCYETGQINGDVPSFQRILHLQGDDKIIWTFGERGTAEIMLVCHIATTILGARLPTHQPPSDTDHISAANHISQYCAYLVAHYPELLPEDAEWCKSLYKAVEKDAKRVLIGNDSRESWMSEVEYRRRLIQLLSAERNHEVLKDGARLAEQLAEEGEEAAWKALAAFWSEMILYVAPSDNIDGHMKAIARGGELITLLWALVTHLGIVGRSDNTTDAATVDV</sequence>
<dbReference type="PANTHER" id="PTHR31325">
    <property type="entry name" value="OS01G0798800 PROTEIN-RELATED"/>
    <property type="match status" value="1"/>
</dbReference>
<evidence type="ECO:0000256" key="1">
    <source>
        <dbReference type="SAM" id="Phobius"/>
    </source>
</evidence>
<gene>
    <name evidence="3" type="ORF">TRITD_6Bv1G221450</name>
</gene>
<evidence type="ECO:0000313" key="3">
    <source>
        <dbReference type="EMBL" id="VAI63192.1"/>
    </source>
</evidence>